<comment type="caution">
    <text evidence="3">The sequence shown here is derived from an EMBL/GenBank/DDBJ whole genome shotgun (WGS) entry which is preliminary data.</text>
</comment>
<protein>
    <recommendedName>
        <fullName evidence="2">Signal transduction histidine kinase internal region domain-containing protein</fullName>
    </recommendedName>
</protein>
<dbReference type="GO" id="GO:0000155">
    <property type="term" value="F:phosphorelay sensor kinase activity"/>
    <property type="evidence" value="ECO:0007669"/>
    <property type="project" value="InterPro"/>
</dbReference>
<keyword evidence="1" id="KW-0472">Membrane</keyword>
<dbReference type="GO" id="GO:0016020">
    <property type="term" value="C:membrane"/>
    <property type="evidence" value="ECO:0007669"/>
    <property type="project" value="InterPro"/>
</dbReference>
<dbReference type="Proteomes" id="UP001244295">
    <property type="component" value="Unassembled WGS sequence"/>
</dbReference>
<dbReference type="Gene3D" id="3.30.565.10">
    <property type="entry name" value="Histidine kinase-like ATPase, C-terminal domain"/>
    <property type="match status" value="1"/>
</dbReference>
<dbReference type="PANTHER" id="PTHR34220">
    <property type="entry name" value="SENSOR HISTIDINE KINASE YPDA"/>
    <property type="match status" value="1"/>
</dbReference>
<keyword evidence="1" id="KW-1133">Transmembrane helix</keyword>
<sequence>MIRVDSPIPAHWLGAVRLTAGAFLLCAIAAGLLFWAAPALETPARLFVFVECVGMVFIACVAVLGRFGRLRRMQALPRWLLTGAIAIPTGYFGGHLVALLILDEPIGRVVGHDSDYMVAFAFGLVLAMFVLYVAATRDQLAKEAIARSDAQRLATESELRLLRAQLEPHMLFNTLATLRSLVDEDPRQAERMIDQLIVYLRSTHAASRDEVTTLQSEFAQLRAYLDIMSLRMGPRLAYRLDLPAELERIAIPPMLLQPLVENAIRHGLEPKLGAGGVEVLARSIEGGIEVAVDDSGLGLSPHLPASGGDEVCGAGLKNVRDRLQTCYGLRASLSLQARSPCGVRAVVRIPS</sequence>
<evidence type="ECO:0000313" key="4">
    <source>
        <dbReference type="Proteomes" id="UP001244295"/>
    </source>
</evidence>
<evidence type="ECO:0000259" key="2">
    <source>
        <dbReference type="Pfam" id="PF06580"/>
    </source>
</evidence>
<gene>
    <name evidence="3" type="ORF">J2W25_003273</name>
</gene>
<dbReference type="InterPro" id="IPR050640">
    <property type="entry name" value="Bact_2-comp_sensor_kinase"/>
</dbReference>
<feature type="transmembrane region" description="Helical" evidence="1">
    <location>
        <begin position="12"/>
        <end position="34"/>
    </location>
</feature>
<dbReference type="RefSeq" id="WP_307637180.1">
    <property type="nucleotide sequence ID" value="NZ_JAUSRR010000005.1"/>
</dbReference>
<dbReference type="PANTHER" id="PTHR34220:SF9">
    <property type="entry name" value="SIGNAL TRANSDUCTION HISTIDINE KINASE INTERNAL REGION DOMAIN-CONTAINING PROTEIN"/>
    <property type="match status" value="1"/>
</dbReference>
<feature type="transmembrane region" description="Helical" evidence="1">
    <location>
        <begin position="79"/>
        <end position="101"/>
    </location>
</feature>
<feature type="transmembrane region" description="Helical" evidence="1">
    <location>
        <begin position="116"/>
        <end position="135"/>
    </location>
</feature>
<dbReference type="AlphaFoldDB" id="A0AAW8DYE6"/>
<evidence type="ECO:0000313" key="3">
    <source>
        <dbReference type="EMBL" id="MDP9924241.1"/>
    </source>
</evidence>
<keyword evidence="1" id="KW-0812">Transmembrane</keyword>
<dbReference type="Pfam" id="PF06580">
    <property type="entry name" value="His_kinase"/>
    <property type="match status" value="1"/>
</dbReference>
<dbReference type="InterPro" id="IPR010559">
    <property type="entry name" value="Sig_transdc_His_kin_internal"/>
</dbReference>
<name>A0AAW8DYE6_9BURK</name>
<dbReference type="SUPFAM" id="SSF55874">
    <property type="entry name" value="ATPase domain of HSP90 chaperone/DNA topoisomerase II/histidine kinase"/>
    <property type="match status" value="1"/>
</dbReference>
<evidence type="ECO:0000256" key="1">
    <source>
        <dbReference type="SAM" id="Phobius"/>
    </source>
</evidence>
<dbReference type="InterPro" id="IPR036890">
    <property type="entry name" value="HATPase_C_sf"/>
</dbReference>
<proteinExistence type="predicted"/>
<reference evidence="3" key="1">
    <citation type="submission" date="2023-07" db="EMBL/GenBank/DDBJ databases">
        <title>Sorghum-associated microbial communities from plants grown in Nebraska, USA.</title>
        <authorList>
            <person name="Schachtman D."/>
        </authorList>
    </citation>
    <scope>NUCLEOTIDE SEQUENCE</scope>
    <source>
        <strain evidence="3">DS2795</strain>
    </source>
</reference>
<dbReference type="EMBL" id="JAUSRR010000005">
    <property type="protein sequence ID" value="MDP9924241.1"/>
    <property type="molecule type" value="Genomic_DNA"/>
</dbReference>
<feature type="domain" description="Signal transduction histidine kinase internal region" evidence="2">
    <location>
        <begin position="157"/>
        <end position="236"/>
    </location>
</feature>
<feature type="transmembrane region" description="Helical" evidence="1">
    <location>
        <begin position="46"/>
        <end position="67"/>
    </location>
</feature>
<organism evidence="3 4">
    <name type="scientific">Variovorax boronicumulans</name>
    <dbReference type="NCBI Taxonomy" id="436515"/>
    <lineage>
        <taxon>Bacteria</taxon>
        <taxon>Pseudomonadati</taxon>
        <taxon>Pseudomonadota</taxon>
        <taxon>Betaproteobacteria</taxon>
        <taxon>Burkholderiales</taxon>
        <taxon>Comamonadaceae</taxon>
        <taxon>Variovorax</taxon>
    </lineage>
</organism>
<accession>A0AAW8DYE6</accession>